<dbReference type="EMBL" id="CP048286">
    <property type="protein sequence ID" value="QHW33497.1"/>
    <property type="molecule type" value="Genomic_DNA"/>
</dbReference>
<name>A0A6C0P4W5_9BACL</name>
<evidence type="ECO:0000259" key="1">
    <source>
        <dbReference type="Pfam" id="PF08546"/>
    </source>
</evidence>
<dbReference type="Pfam" id="PF08546">
    <property type="entry name" value="ApbA_C"/>
    <property type="match status" value="1"/>
</dbReference>
<organism evidence="2 3">
    <name type="scientific">Paenibacillus rhizovicinus</name>
    <dbReference type="NCBI Taxonomy" id="2704463"/>
    <lineage>
        <taxon>Bacteria</taxon>
        <taxon>Bacillati</taxon>
        <taxon>Bacillota</taxon>
        <taxon>Bacilli</taxon>
        <taxon>Bacillales</taxon>
        <taxon>Paenibacillaceae</taxon>
        <taxon>Paenibacillus</taxon>
    </lineage>
</organism>
<evidence type="ECO:0000313" key="3">
    <source>
        <dbReference type="Proteomes" id="UP000479114"/>
    </source>
</evidence>
<dbReference type="SUPFAM" id="SSF48179">
    <property type="entry name" value="6-phosphogluconate dehydrogenase C-terminal domain-like"/>
    <property type="match status" value="1"/>
</dbReference>
<dbReference type="RefSeq" id="WP_162643493.1">
    <property type="nucleotide sequence ID" value="NZ_CP048286.1"/>
</dbReference>
<dbReference type="Gene3D" id="1.10.1040.10">
    <property type="entry name" value="N-(1-d-carboxylethyl)-l-norvaline Dehydrogenase, domain 2"/>
    <property type="match status" value="1"/>
</dbReference>
<keyword evidence="3" id="KW-1185">Reference proteome</keyword>
<gene>
    <name evidence="2" type="ORF">GZH47_23660</name>
</gene>
<dbReference type="Proteomes" id="UP000479114">
    <property type="component" value="Chromosome"/>
</dbReference>
<dbReference type="InterPro" id="IPR013752">
    <property type="entry name" value="KPA_reductase"/>
</dbReference>
<dbReference type="InterPro" id="IPR008927">
    <property type="entry name" value="6-PGluconate_DH-like_C_sf"/>
</dbReference>
<reference evidence="2 3" key="1">
    <citation type="submission" date="2020-02" db="EMBL/GenBank/DDBJ databases">
        <title>Paenibacillus sp. nov., isolated from rhizosphere soil of tomato.</title>
        <authorList>
            <person name="Weon H.-Y."/>
            <person name="Lee S.A."/>
        </authorList>
    </citation>
    <scope>NUCLEOTIDE SEQUENCE [LARGE SCALE GENOMIC DNA]</scope>
    <source>
        <strain evidence="2 3">14171R-81</strain>
    </source>
</reference>
<sequence length="84" mass="8861">MLVRPAVLARAGKGKSSMLQDAEGHRKTEIEVIIGAVVKAASASGVDVPLNRAMVALIGGLERGWRVSVDADPSSLRSHRMISI</sequence>
<evidence type="ECO:0000313" key="2">
    <source>
        <dbReference type="EMBL" id="QHW33497.1"/>
    </source>
</evidence>
<dbReference type="AlphaFoldDB" id="A0A6C0P4W5"/>
<accession>A0A6C0P4W5</accession>
<dbReference type="KEGG" id="prz:GZH47_23660"/>
<protein>
    <recommendedName>
        <fullName evidence="1">Ketopantoate reductase C-terminal domain-containing protein</fullName>
    </recommendedName>
</protein>
<proteinExistence type="predicted"/>
<dbReference type="InterPro" id="IPR013328">
    <property type="entry name" value="6PGD_dom2"/>
</dbReference>
<feature type="domain" description="Ketopantoate reductase C-terminal" evidence="1">
    <location>
        <begin position="7"/>
        <end position="61"/>
    </location>
</feature>